<evidence type="ECO:0000256" key="6">
    <source>
        <dbReference type="SAM" id="Coils"/>
    </source>
</evidence>
<keyword evidence="3" id="KW-0964">Secreted</keyword>
<feature type="region of interest" description="Disordered" evidence="7">
    <location>
        <begin position="130"/>
        <end position="157"/>
    </location>
</feature>
<dbReference type="PANTHER" id="PTHR37969">
    <property type="entry name" value="PROTEIN CBG07421-RELATED"/>
    <property type="match status" value="1"/>
</dbReference>
<comment type="subcellular location">
    <subcellularLocation>
        <location evidence="1">Secreted</location>
    </subcellularLocation>
</comment>
<dbReference type="InterPro" id="IPR051901">
    <property type="entry name" value="Protease_Inhibitor_I33"/>
</dbReference>
<organism evidence="9 10">
    <name type="scientific">Meloidogyne floridensis</name>
    <dbReference type="NCBI Taxonomy" id="298350"/>
    <lineage>
        <taxon>Eukaryota</taxon>
        <taxon>Metazoa</taxon>
        <taxon>Ecdysozoa</taxon>
        <taxon>Nematoda</taxon>
        <taxon>Chromadorea</taxon>
        <taxon>Rhabditida</taxon>
        <taxon>Tylenchina</taxon>
        <taxon>Tylenchomorpha</taxon>
        <taxon>Tylenchoidea</taxon>
        <taxon>Meloidogynidae</taxon>
        <taxon>Meloidogyninae</taxon>
        <taxon>Meloidogyne</taxon>
    </lineage>
</organism>
<evidence type="ECO:0000256" key="4">
    <source>
        <dbReference type="ARBA" id="ARBA00022729"/>
    </source>
</evidence>
<evidence type="ECO:0000256" key="5">
    <source>
        <dbReference type="ARBA" id="ARBA00023157"/>
    </source>
</evidence>
<protein>
    <submittedName>
        <fullName evidence="10">Pepsin inhibitor-3-like repeated domain-containing protein</fullName>
    </submittedName>
</protein>
<dbReference type="Gene3D" id="3.30.1120.50">
    <property type="entry name" value="Pepsin inhibitor-3"/>
    <property type="match status" value="2"/>
</dbReference>
<evidence type="ECO:0000313" key="9">
    <source>
        <dbReference type="Proteomes" id="UP000887560"/>
    </source>
</evidence>
<keyword evidence="6" id="KW-0175">Coiled coil</keyword>
<dbReference type="Proteomes" id="UP000887560">
    <property type="component" value="Unplaced"/>
</dbReference>
<keyword evidence="5" id="KW-1015">Disulfide bond</keyword>
<dbReference type="SUPFAM" id="SSF55149">
    <property type="entry name" value="Pepsin inhibitor-3"/>
    <property type="match status" value="1"/>
</dbReference>
<dbReference type="InterPro" id="IPR010480">
    <property type="entry name" value="Pepsin-I3"/>
</dbReference>
<dbReference type="PANTHER" id="PTHR37969:SF1">
    <property type="entry name" value="PROTEIN CBG13105"/>
    <property type="match status" value="1"/>
</dbReference>
<evidence type="ECO:0000256" key="2">
    <source>
        <dbReference type="ARBA" id="ARBA00008019"/>
    </source>
</evidence>
<dbReference type="AlphaFoldDB" id="A0A915NY04"/>
<feature type="coiled-coil region" evidence="6">
    <location>
        <begin position="102"/>
        <end position="129"/>
    </location>
</feature>
<comment type="similarity">
    <text evidence="2">Belongs to the protease inhibitor I33 family.</text>
</comment>
<feature type="region of interest" description="Disordered" evidence="7">
    <location>
        <begin position="212"/>
        <end position="264"/>
    </location>
</feature>
<feature type="domain" description="Pepsin inhibitor-3-like repeated" evidence="8">
    <location>
        <begin position="150"/>
        <end position="215"/>
    </location>
</feature>
<dbReference type="InterPro" id="IPR038412">
    <property type="entry name" value="Pepsin-I3_sf"/>
</dbReference>
<evidence type="ECO:0000256" key="3">
    <source>
        <dbReference type="ARBA" id="ARBA00022525"/>
    </source>
</evidence>
<evidence type="ECO:0000259" key="8">
    <source>
        <dbReference type="Pfam" id="PF06394"/>
    </source>
</evidence>
<accession>A0A915NY04</accession>
<keyword evidence="4" id="KW-0732">Signal</keyword>
<evidence type="ECO:0000256" key="1">
    <source>
        <dbReference type="ARBA" id="ARBA00004613"/>
    </source>
</evidence>
<keyword evidence="9" id="KW-1185">Reference proteome</keyword>
<evidence type="ECO:0000256" key="7">
    <source>
        <dbReference type="SAM" id="MobiDB-lite"/>
    </source>
</evidence>
<feature type="domain" description="Pepsin inhibitor-3-like repeated" evidence="8">
    <location>
        <begin position="71"/>
        <end position="126"/>
    </location>
</feature>
<evidence type="ECO:0000313" key="10">
    <source>
        <dbReference type="WBParaSite" id="scf7180000421224.g6518"/>
    </source>
</evidence>
<proteinExistence type="inferred from homology"/>
<dbReference type="WBParaSite" id="scf7180000421224.g6518">
    <property type="protein sequence ID" value="scf7180000421224.g6518"/>
    <property type="gene ID" value="scf7180000421224.g6518"/>
</dbReference>
<name>A0A915NY04_9BILA</name>
<dbReference type="Pfam" id="PF06394">
    <property type="entry name" value="Pepsin-I3"/>
    <property type="match status" value="2"/>
</dbReference>
<sequence length="264" mass="30196">MALLFSSFEITFGRGRVWERASKIIRKMLINLTIGGYWTDTRDELDTRDRYVNADLSHNSRARRFCCGGVSTFQSFSSGGSSGCVVSDNKLYINGIFTKDLNPDEVQELEQYKNDIAEYRNKSKKYFEDNWNPPFGGEEESKTKEKAPEPPKSPSFCGQKARTQFVFNGCMVQGDSLYIGNNFVRKLNESEQKELEEFDEKLEEYQKALNEQINRKPFDFGSDSDEIESTDKTSTLPAERKQPNPSKSSKLEMPKPPEFCTIVA</sequence>
<dbReference type="GO" id="GO:0005576">
    <property type="term" value="C:extracellular region"/>
    <property type="evidence" value="ECO:0007669"/>
    <property type="project" value="UniProtKB-SubCell"/>
</dbReference>
<reference evidence="10" key="1">
    <citation type="submission" date="2022-11" db="UniProtKB">
        <authorList>
            <consortium name="WormBaseParasite"/>
        </authorList>
    </citation>
    <scope>IDENTIFICATION</scope>
</reference>
<feature type="compositionally biased region" description="Basic and acidic residues" evidence="7">
    <location>
        <begin position="139"/>
        <end position="149"/>
    </location>
</feature>